<accession>A0A7S3EXC1</accession>
<dbReference type="AlphaFoldDB" id="A0A7S3EXC1"/>
<evidence type="ECO:0000313" key="2">
    <source>
        <dbReference type="EMBL" id="CAE0111277.1"/>
    </source>
</evidence>
<reference evidence="2" key="1">
    <citation type="submission" date="2021-01" db="EMBL/GenBank/DDBJ databases">
        <authorList>
            <person name="Corre E."/>
            <person name="Pelletier E."/>
            <person name="Niang G."/>
            <person name="Scheremetjew M."/>
            <person name="Finn R."/>
            <person name="Kale V."/>
            <person name="Holt S."/>
            <person name="Cochrane G."/>
            <person name="Meng A."/>
            <person name="Brown T."/>
            <person name="Cohen L."/>
        </authorList>
    </citation>
    <scope>NUCLEOTIDE SEQUENCE</scope>
    <source>
        <strain evidence="2">CCMP281</strain>
    </source>
</reference>
<evidence type="ECO:0000256" key="1">
    <source>
        <dbReference type="SAM" id="MobiDB-lite"/>
    </source>
</evidence>
<sequence length="120" mass="12420">MTSGSIPSPIGRIHFDTVGGRTTAYVPTKQKGATKEAATKEAATRPSVDVTTAAKSKGAKPAASVEFASAPPPLTTGDDPQSKAKATTPAKPKRKAVEALRAKGVPLRTSKRAKREPTVQ</sequence>
<feature type="compositionally biased region" description="Basic and acidic residues" evidence="1">
    <location>
        <begin position="33"/>
        <end position="43"/>
    </location>
</feature>
<feature type="region of interest" description="Disordered" evidence="1">
    <location>
        <begin position="24"/>
        <end position="120"/>
    </location>
</feature>
<gene>
    <name evidence="2" type="ORF">HERI1096_LOCUS11937</name>
</gene>
<organism evidence="2">
    <name type="scientific">Haptolina ericina</name>
    <dbReference type="NCBI Taxonomy" id="156174"/>
    <lineage>
        <taxon>Eukaryota</taxon>
        <taxon>Haptista</taxon>
        <taxon>Haptophyta</taxon>
        <taxon>Prymnesiophyceae</taxon>
        <taxon>Prymnesiales</taxon>
        <taxon>Prymnesiaceae</taxon>
        <taxon>Haptolina</taxon>
    </lineage>
</organism>
<protein>
    <submittedName>
        <fullName evidence="2">Uncharacterized protein</fullName>
    </submittedName>
</protein>
<proteinExistence type="predicted"/>
<name>A0A7S3EXC1_9EUKA</name>
<feature type="compositionally biased region" description="Low complexity" evidence="1">
    <location>
        <begin position="53"/>
        <end position="64"/>
    </location>
</feature>
<dbReference type="EMBL" id="HBHX01021405">
    <property type="protein sequence ID" value="CAE0111277.1"/>
    <property type="molecule type" value="Transcribed_RNA"/>
</dbReference>